<accession>A0A8X6WKN7</accession>
<gene>
    <name evidence="1" type="primary">NCL1_53147</name>
    <name evidence="1" type="ORF">TNCV_2568251</name>
</gene>
<sequence>MTVSIIWNRWVQDGSMERHNGSQWPPITSSREDGHVSRLTLMNPATTSQGMSEEWETFARQHVSAGRRFLQQGHSAWRPWLRLHLKLYHKQERLKRCDQRRIWTHEWKDVVFSDESRFC</sequence>
<evidence type="ECO:0000313" key="1">
    <source>
        <dbReference type="EMBL" id="GFY36863.1"/>
    </source>
</evidence>
<proteinExistence type="predicted"/>
<comment type="caution">
    <text evidence="1">The sequence shown here is derived from an EMBL/GenBank/DDBJ whole genome shotgun (WGS) entry which is preliminary data.</text>
</comment>
<protein>
    <submittedName>
        <fullName evidence="1">HTH_Tnp_Tc3_2 domain-containing protein</fullName>
    </submittedName>
</protein>
<organism evidence="1 2">
    <name type="scientific">Trichonephila clavipes</name>
    <name type="common">Golden silk orbweaver</name>
    <name type="synonym">Nephila clavipes</name>
    <dbReference type="NCBI Taxonomy" id="2585209"/>
    <lineage>
        <taxon>Eukaryota</taxon>
        <taxon>Metazoa</taxon>
        <taxon>Ecdysozoa</taxon>
        <taxon>Arthropoda</taxon>
        <taxon>Chelicerata</taxon>
        <taxon>Arachnida</taxon>
        <taxon>Araneae</taxon>
        <taxon>Araneomorphae</taxon>
        <taxon>Entelegynae</taxon>
        <taxon>Araneoidea</taxon>
        <taxon>Nephilidae</taxon>
        <taxon>Trichonephila</taxon>
    </lineage>
</organism>
<dbReference type="EMBL" id="BMAU01021438">
    <property type="protein sequence ID" value="GFY36863.1"/>
    <property type="molecule type" value="Genomic_DNA"/>
</dbReference>
<keyword evidence="2" id="KW-1185">Reference proteome</keyword>
<dbReference type="AlphaFoldDB" id="A0A8X6WKN7"/>
<reference evidence="1" key="1">
    <citation type="submission" date="2020-08" db="EMBL/GenBank/DDBJ databases">
        <title>Multicomponent nature underlies the extraordinary mechanical properties of spider dragline silk.</title>
        <authorList>
            <person name="Kono N."/>
            <person name="Nakamura H."/>
            <person name="Mori M."/>
            <person name="Yoshida Y."/>
            <person name="Ohtoshi R."/>
            <person name="Malay A.D."/>
            <person name="Moran D.A.P."/>
            <person name="Tomita M."/>
            <person name="Numata K."/>
            <person name="Arakawa K."/>
        </authorList>
    </citation>
    <scope>NUCLEOTIDE SEQUENCE</scope>
</reference>
<dbReference type="Proteomes" id="UP000887159">
    <property type="component" value="Unassembled WGS sequence"/>
</dbReference>
<name>A0A8X6WKN7_TRICX</name>
<evidence type="ECO:0000313" key="2">
    <source>
        <dbReference type="Proteomes" id="UP000887159"/>
    </source>
</evidence>